<comment type="similarity">
    <text evidence="4">Belongs to the class I-like SAM-binding methyltransferase superfamily. RNA M5U methyltransferase family.</text>
</comment>
<dbReference type="PANTHER" id="PTHR11061">
    <property type="entry name" value="RNA M5U METHYLTRANSFERASE"/>
    <property type="match status" value="1"/>
</dbReference>
<proteinExistence type="inferred from homology"/>
<keyword evidence="2 4" id="KW-0808">Transferase</keyword>
<dbReference type="FunFam" id="3.40.50.150:FF:000009">
    <property type="entry name" value="23S rRNA (Uracil(1939)-C(5))-methyltransferase RlmD"/>
    <property type="match status" value="1"/>
</dbReference>
<dbReference type="InterPro" id="IPR010280">
    <property type="entry name" value="U5_MeTrfase_fam"/>
</dbReference>
<dbReference type="FunFam" id="2.40.50.140:FF:000231">
    <property type="entry name" value="RNA methyltransferase family protein"/>
    <property type="match status" value="1"/>
</dbReference>
<keyword evidence="3 4" id="KW-0949">S-adenosyl-L-methionine</keyword>
<feature type="binding site" evidence="4">
    <location>
        <position position="431"/>
    </location>
    <ligand>
        <name>S-adenosyl-L-methionine</name>
        <dbReference type="ChEBI" id="CHEBI:59789"/>
    </ligand>
</feature>
<dbReference type="EMBL" id="JAQQAF010000008">
    <property type="protein sequence ID" value="KAJ8464477.1"/>
    <property type="molecule type" value="Genomic_DNA"/>
</dbReference>
<dbReference type="PROSITE" id="PS51687">
    <property type="entry name" value="SAM_MT_RNA_M5U"/>
    <property type="match status" value="1"/>
</dbReference>
<dbReference type="Gene3D" id="3.40.50.150">
    <property type="entry name" value="Vaccinia Virus protein VP39"/>
    <property type="match status" value="1"/>
</dbReference>
<dbReference type="Gene3D" id="2.40.50.1070">
    <property type="match status" value="1"/>
</dbReference>
<evidence type="ECO:0000313" key="6">
    <source>
        <dbReference type="EMBL" id="KAJ8464477.1"/>
    </source>
</evidence>
<dbReference type="PROSITE" id="PS50926">
    <property type="entry name" value="TRAM"/>
    <property type="match status" value="1"/>
</dbReference>
<dbReference type="SUPFAM" id="SSF53335">
    <property type="entry name" value="S-adenosyl-L-methionine-dependent methyltransferases"/>
    <property type="match status" value="1"/>
</dbReference>
<evidence type="ECO:0000259" key="5">
    <source>
        <dbReference type="PROSITE" id="PS50926"/>
    </source>
</evidence>
<evidence type="ECO:0000313" key="7">
    <source>
        <dbReference type="Proteomes" id="UP001222027"/>
    </source>
</evidence>
<dbReference type="InterPro" id="IPR029063">
    <property type="entry name" value="SAM-dependent_MTases_sf"/>
</dbReference>
<sequence length="550" mass="60706">MAVAAFPSCGARRLNARPWLHAVRASASASSPSPSASPLPPPSEIDALAAPLRSDSAAAVAPTPRSFFPKRGQTLELVCESLAFKGKGVCKVADTAFVVMCDRALPGERFLGRVSRKKGSYAEVTKLKTITPHWDAVEAPCQYASYCGGCKTQNLSYEAQVRAKEQQVRDLIVHVGSFSDKDPDFAAIFKPFVPCDLQFHYRNKMEFSFGAERWMPRDVSTSEGDQMESGYALGLHAPGFFDKVLHVNKCLLQTEATNKVLAVIQDSWRDPKLGLSPYNVHTHAGFLKHLMLRTGRDVNTSNPEVMVNFVTSRYEPNLLKPLVDKISAIPEVVSVMNNVNTSVGNTSVGEEEYTLYGKSTITEMLRGLTFQISANSFFQTNSHQAEVLYKLIEECAGLRGDGSEIVLDLFCGTGSIGLSLARRVRHVYGYEVVAEAISDARRNAKFNGIHNATFVQGDLNKISDSFGNDFPKPDVVISDPNRPGMHMKLIKHLLELQAPRIVYVSCNPSTMARDLDYLCHGLVEKGIRGCYRLRTLLNVILRLLSTKPRR</sequence>
<reference evidence="6 7" key="1">
    <citation type="submission" date="2022-12" db="EMBL/GenBank/DDBJ databases">
        <title>Chromosome-scale assembly of the Ensete ventricosum genome.</title>
        <authorList>
            <person name="Dussert Y."/>
            <person name="Stocks J."/>
            <person name="Wendawek A."/>
            <person name="Woldeyes F."/>
            <person name="Nichols R.A."/>
            <person name="Borrell J.S."/>
        </authorList>
    </citation>
    <scope>NUCLEOTIDE SEQUENCE [LARGE SCALE GENOMIC DNA]</scope>
    <source>
        <strain evidence="7">cv. Maze</strain>
        <tissue evidence="6">Seeds</tissue>
    </source>
</reference>
<keyword evidence="1 4" id="KW-0489">Methyltransferase</keyword>
<feature type="binding site" evidence="4">
    <location>
        <position position="379"/>
    </location>
    <ligand>
        <name>S-adenosyl-L-methionine</name>
        <dbReference type="ChEBI" id="CHEBI:59789"/>
    </ligand>
</feature>
<feature type="binding site" evidence="4">
    <location>
        <position position="479"/>
    </location>
    <ligand>
        <name>S-adenosyl-L-methionine</name>
        <dbReference type="ChEBI" id="CHEBI:59789"/>
    </ligand>
</feature>
<dbReference type="InterPro" id="IPR012340">
    <property type="entry name" value="NA-bd_OB-fold"/>
</dbReference>
<dbReference type="Proteomes" id="UP001222027">
    <property type="component" value="Unassembled WGS sequence"/>
</dbReference>
<feature type="binding site" evidence="4">
    <location>
        <position position="410"/>
    </location>
    <ligand>
        <name>S-adenosyl-L-methionine</name>
        <dbReference type="ChEBI" id="CHEBI:59789"/>
    </ligand>
</feature>
<evidence type="ECO:0000256" key="2">
    <source>
        <dbReference type="ARBA" id="ARBA00022679"/>
    </source>
</evidence>
<evidence type="ECO:0000256" key="3">
    <source>
        <dbReference type="ARBA" id="ARBA00022691"/>
    </source>
</evidence>
<dbReference type="GO" id="GO:0008757">
    <property type="term" value="F:S-adenosylmethionine-dependent methyltransferase activity"/>
    <property type="evidence" value="ECO:0007669"/>
    <property type="project" value="UniProtKB-ARBA"/>
</dbReference>
<dbReference type="GO" id="GO:0001510">
    <property type="term" value="P:RNA methylation"/>
    <property type="evidence" value="ECO:0007669"/>
    <property type="project" value="UniProtKB-ARBA"/>
</dbReference>
<gene>
    <name evidence="6" type="ORF">OPV22_027029</name>
</gene>
<organism evidence="6 7">
    <name type="scientific">Ensete ventricosum</name>
    <name type="common">Abyssinian banana</name>
    <name type="synonym">Musa ensete</name>
    <dbReference type="NCBI Taxonomy" id="4639"/>
    <lineage>
        <taxon>Eukaryota</taxon>
        <taxon>Viridiplantae</taxon>
        <taxon>Streptophyta</taxon>
        <taxon>Embryophyta</taxon>
        <taxon>Tracheophyta</taxon>
        <taxon>Spermatophyta</taxon>
        <taxon>Magnoliopsida</taxon>
        <taxon>Liliopsida</taxon>
        <taxon>Zingiberales</taxon>
        <taxon>Musaceae</taxon>
        <taxon>Ensete</taxon>
    </lineage>
</organism>
<dbReference type="GO" id="GO:0008173">
    <property type="term" value="F:RNA methyltransferase activity"/>
    <property type="evidence" value="ECO:0007669"/>
    <property type="project" value="InterPro"/>
</dbReference>
<protein>
    <recommendedName>
        <fullName evidence="5">TRAM domain-containing protein</fullName>
    </recommendedName>
</protein>
<dbReference type="GO" id="GO:0006396">
    <property type="term" value="P:RNA processing"/>
    <property type="evidence" value="ECO:0007669"/>
    <property type="project" value="InterPro"/>
</dbReference>
<dbReference type="CDD" id="cd02440">
    <property type="entry name" value="AdoMet_MTases"/>
    <property type="match status" value="1"/>
</dbReference>
<dbReference type="FunFam" id="2.40.50.1070:FF:000003">
    <property type="entry name" value="23S rRNA (Uracil-5-)-methyltransferase RumA"/>
    <property type="match status" value="1"/>
</dbReference>
<dbReference type="InterPro" id="IPR002792">
    <property type="entry name" value="TRAM_dom"/>
</dbReference>
<dbReference type="AlphaFoldDB" id="A0AAV8P2L1"/>
<feature type="domain" description="TRAM" evidence="5">
    <location>
        <begin position="68"/>
        <end position="128"/>
    </location>
</feature>
<evidence type="ECO:0000256" key="4">
    <source>
        <dbReference type="PROSITE-ProRule" id="PRU01024"/>
    </source>
</evidence>
<dbReference type="PANTHER" id="PTHR11061:SF30">
    <property type="entry name" value="TRNA (URACIL(54)-C(5))-METHYLTRANSFERASE"/>
    <property type="match status" value="1"/>
</dbReference>
<evidence type="ECO:0000256" key="1">
    <source>
        <dbReference type="ARBA" id="ARBA00022603"/>
    </source>
</evidence>
<comment type="caution">
    <text evidence="6">The sequence shown here is derived from an EMBL/GenBank/DDBJ whole genome shotgun (WGS) entry which is preliminary data.</text>
</comment>
<dbReference type="NCBIfam" id="TIGR00479">
    <property type="entry name" value="rumA"/>
    <property type="match status" value="1"/>
</dbReference>
<dbReference type="SUPFAM" id="SSF50249">
    <property type="entry name" value="Nucleic acid-binding proteins"/>
    <property type="match status" value="1"/>
</dbReference>
<keyword evidence="7" id="KW-1185">Reference proteome</keyword>
<dbReference type="Pfam" id="PF05958">
    <property type="entry name" value="tRNA_U5-meth_tr"/>
    <property type="match status" value="1"/>
</dbReference>
<dbReference type="Gene3D" id="2.40.50.140">
    <property type="entry name" value="Nucleic acid-binding proteins"/>
    <property type="match status" value="1"/>
</dbReference>
<feature type="active site" description="Nucleophile" evidence="4">
    <location>
        <position position="506"/>
    </location>
</feature>
<accession>A0AAV8P2L1</accession>
<name>A0AAV8P2L1_ENSVE</name>